<feature type="transmembrane region" description="Helical" evidence="1">
    <location>
        <begin position="276"/>
        <end position="293"/>
    </location>
</feature>
<dbReference type="EMBL" id="PNFZ01000006">
    <property type="protein sequence ID" value="PMB97512.1"/>
    <property type="molecule type" value="Genomic_DNA"/>
</dbReference>
<evidence type="ECO:0008006" key="4">
    <source>
        <dbReference type="Google" id="ProtNLM"/>
    </source>
</evidence>
<comment type="caution">
    <text evidence="2">The sequence shown here is derived from an EMBL/GenBank/DDBJ whole genome shotgun (WGS) entry which is preliminary data.</text>
</comment>
<feature type="transmembrane region" description="Helical" evidence="1">
    <location>
        <begin position="99"/>
        <end position="118"/>
    </location>
</feature>
<feature type="transmembrane region" description="Helical" evidence="1">
    <location>
        <begin position="139"/>
        <end position="157"/>
    </location>
</feature>
<organism evidence="2 3">
    <name type="scientific">Brevibacterium luteolum</name>
    <dbReference type="NCBI Taxonomy" id="199591"/>
    <lineage>
        <taxon>Bacteria</taxon>
        <taxon>Bacillati</taxon>
        <taxon>Actinomycetota</taxon>
        <taxon>Actinomycetes</taxon>
        <taxon>Micrococcales</taxon>
        <taxon>Brevibacteriaceae</taxon>
        <taxon>Brevibacterium</taxon>
    </lineage>
</organism>
<dbReference type="AlphaFoldDB" id="A0A2N6PFQ5"/>
<dbReference type="RefSeq" id="WP_102162595.1">
    <property type="nucleotide sequence ID" value="NZ_JALXPP010000010.1"/>
</dbReference>
<feature type="transmembrane region" description="Helical" evidence="1">
    <location>
        <begin position="363"/>
        <end position="382"/>
    </location>
</feature>
<keyword evidence="1" id="KW-0472">Membrane</keyword>
<dbReference type="Proteomes" id="UP000235703">
    <property type="component" value="Unassembled WGS sequence"/>
</dbReference>
<keyword evidence="1" id="KW-1133">Transmembrane helix</keyword>
<feature type="transmembrane region" description="Helical" evidence="1">
    <location>
        <begin position="244"/>
        <end position="264"/>
    </location>
</feature>
<gene>
    <name evidence="2" type="ORF">CJ198_10675</name>
</gene>
<proteinExistence type="predicted"/>
<dbReference type="Gene3D" id="1.20.1250.20">
    <property type="entry name" value="MFS general substrate transporter like domains"/>
    <property type="match status" value="1"/>
</dbReference>
<evidence type="ECO:0000256" key="1">
    <source>
        <dbReference type="SAM" id="Phobius"/>
    </source>
</evidence>
<feature type="transmembrane region" description="Helical" evidence="1">
    <location>
        <begin position="72"/>
        <end position="93"/>
    </location>
</feature>
<keyword evidence="1" id="KW-0812">Transmembrane</keyword>
<evidence type="ECO:0000313" key="3">
    <source>
        <dbReference type="Proteomes" id="UP000235703"/>
    </source>
</evidence>
<keyword evidence="3" id="KW-1185">Reference proteome</keyword>
<protein>
    <recommendedName>
        <fullName evidence="4">MFS transporter</fullName>
    </recommendedName>
</protein>
<feature type="transmembrane region" description="Helical" evidence="1">
    <location>
        <begin position="299"/>
        <end position="320"/>
    </location>
</feature>
<reference evidence="2 3" key="1">
    <citation type="submission" date="2017-09" db="EMBL/GenBank/DDBJ databases">
        <title>Bacterial strain isolated from the female urinary microbiota.</title>
        <authorList>
            <person name="Thomas-White K."/>
            <person name="Kumar N."/>
            <person name="Forster S."/>
            <person name="Putonti C."/>
            <person name="Lawley T."/>
            <person name="Wolfe A.J."/>
        </authorList>
    </citation>
    <scope>NUCLEOTIDE SEQUENCE [LARGE SCALE GENOMIC DNA]</scope>
    <source>
        <strain evidence="2 3">UMB0680</strain>
    </source>
</reference>
<dbReference type="InterPro" id="IPR036259">
    <property type="entry name" value="MFS_trans_sf"/>
</dbReference>
<feature type="transmembrane region" description="Helical" evidence="1">
    <location>
        <begin position="15"/>
        <end position="37"/>
    </location>
</feature>
<feature type="transmembrane region" description="Helical" evidence="1">
    <location>
        <begin position="332"/>
        <end position="357"/>
    </location>
</feature>
<sequence length="391" mass="41436">MAIDRRKLARRARRYWAIVIVICTYFGFHSFMLTGLAVMAPNLGLASLTVTIYMGLGILLDSPAASAIERYGLRRVIGTSGILILLITIGLLIAGSGWWIVIFGALYACCSSLIYIPALAHYASMLGERQADGQRINVFIQRGGALAAGLFITWALAAEQPRVLFVIVATTGLGILVAAWWLPGPSRDRHVTQRVPLLRTIVYSVAAIGRSSVMARGALSASALPVIFITTSSIFPLALPEFGAAIGVGLVIRELIAMATATAFGHGSMRRTNREFAASVLLALIGISGALWIEQNWAVITGIILTGPLISSAIVTSSLNTRMASLSAAHPWACFAGMGIASRTSGLLIPLVLSAALSTSRQALEIVLVIVLMLIACGMLIGRQRQDGLPG</sequence>
<dbReference type="OrthoDB" id="4807791at2"/>
<feature type="transmembrane region" description="Helical" evidence="1">
    <location>
        <begin position="43"/>
        <end position="60"/>
    </location>
</feature>
<dbReference type="SUPFAM" id="SSF103473">
    <property type="entry name" value="MFS general substrate transporter"/>
    <property type="match status" value="1"/>
</dbReference>
<name>A0A2N6PFQ5_9MICO</name>
<evidence type="ECO:0000313" key="2">
    <source>
        <dbReference type="EMBL" id="PMB97512.1"/>
    </source>
</evidence>
<accession>A0A2N6PFQ5</accession>
<feature type="transmembrane region" description="Helical" evidence="1">
    <location>
        <begin position="163"/>
        <end position="182"/>
    </location>
</feature>